<dbReference type="PANTHER" id="PTHR46513:SF13">
    <property type="entry name" value="EGF-LIKE DOMAIN-CONTAINING PROTEIN"/>
    <property type="match status" value="1"/>
</dbReference>
<dbReference type="GO" id="GO:0060070">
    <property type="term" value="P:canonical Wnt signaling pathway"/>
    <property type="evidence" value="ECO:0007669"/>
    <property type="project" value="TreeGrafter"/>
</dbReference>
<dbReference type="GO" id="GO:0042813">
    <property type="term" value="F:Wnt receptor activity"/>
    <property type="evidence" value="ECO:0007669"/>
    <property type="project" value="TreeGrafter"/>
</dbReference>
<dbReference type="Gene3D" id="2.120.10.30">
    <property type="entry name" value="TolB, C-terminal domain"/>
    <property type="match status" value="2"/>
</dbReference>
<gene>
    <name evidence="1" type="ORF">F9K24_11130</name>
</gene>
<dbReference type="AlphaFoldDB" id="A0A833LWV1"/>
<reference evidence="1 2" key="1">
    <citation type="submission" date="2019-10" db="EMBL/GenBank/DDBJ databases">
        <title>Extracellular Electron Transfer in a Candidatus Methanoperedens spp. Enrichment Culture.</title>
        <authorList>
            <person name="Berger S."/>
            <person name="Rangel Shaw D."/>
            <person name="Berben T."/>
            <person name="In 'T Zandt M."/>
            <person name="Frank J."/>
            <person name="Reimann J."/>
            <person name="Jetten M.S.M."/>
            <person name="Welte C.U."/>
        </authorList>
    </citation>
    <scope>NUCLEOTIDE SEQUENCE [LARGE SCALE GENOMIC DNA]</scope>
    <source>
        <strain evidence="1">SB12</strain>
    </source>
</reference>
<evidence type="ECO:0000313" key="2">
    <source>
        <dbReference type="Proteomes" id="UP000460298"/>
    </source>
</evidence>
<dbReference type="EMBL" id="WBUI01000010">
    <property type="protein sequence ID" value="KAB2932150.1"/>
    <property type="molecule type" value="Genomic_DNA"/>
</dbReference>
<dbReference type="GO" id="GO:0005886">
    <property type="term" value="C:plasma membrane"/>
    <property type="evidence" value="ECO:0007669"/>
    <property type="project" value="TreeGrafter"/>
</dbReference>
<dbReference type="SMART" id="SM00135">
    <property type="entry name" value="LY"/>
    <property type="match status" value="3"/>
</dbReference>
<sequence>MKGKLMVMVGLFISSVSCDGEEHAAGLLLGLLSGEPAEVTAPARIDSGVYYDMYDGSSWSLLRTGMDRASTKNMGPSGQDWMYFDLVNDYVYFTGFTPKTYLTTIERSRIDGSDRQIVRVIGTSVYDITIDHSNQKLYWIEYGRVRRANLDGSYAETVYSFTGSVKRIAVDPARNRIVFVRSTGAAQQLWQVALDGSSAAQLCTESDGRPSTVGFIDYDPESEILYYTDRSRGTVSRVNVTPGCAISVIATGQNVVGGISLDRVNDKLYWVSESGLFEQYIRMANPDGSDAEFFKEGLHSVSAQYLMVVNR</sequence>
<name>A0A833LWV1_9LEPT</name>
<protein>
    <recommendedName>
        <fullName evidence="3">DUF5050 domain-containing protein</fullName>
    </recommendedName>
</protein>
<dbReference type="InterPro" id="IPR000033">
    <property type="entry name" value="LDLR_classB_rpt"/>
</dbReference>
<evidence type="ECO:0000313" key="1">
    <source>
        <dbReference type="EMBL" id="KAB2932150.1"/>
    </source>
</evidence>
<dbReference type="InterPro" id="IPR050778">
    <property type="entry name" value="Cueball_EGF_LRP_Nidogen"/>
</dbReference>
<dbReference type="PANTHER" id="PTHR46513">
    <property type="entry name" value="VITELLOGENIN RECEPTOR-LIKE PROTEIN-RELATED-RELATED"/>
    <property type="match status" value="1"/>
</dbReference>
<accession>A0A833LWV1</accession>
<dbReference type="PROSITE" id="PS51257">
    <property type="entry name" value="PROKAR_LIPOPROTEIN"/>
    <property type="match status" value="1"/>
</dbReference>
<dbReference type="Proteomes" id="UP000460298">
    <property type="component" value="Unassembled WGS sequence"/>
</dbReference>
<evidence type="ECO:0008006" key="3">
    <source>
        <dbReference type="Google" id="ProtNLM"/>
    </source>
</evidence>
<dbReference type="InterPro" id="IPR011042">
    <property type="entry name" value="6-blade_b-propeller_TolB-like"/>
</dbReference>
<proteinExistence type="predicted"/>
<dbReference type="GO" id="GO:0017147">
    <property type="term" value="F:Wnt-protein binding"/>
    <property type="evidence" value="ECO:0007669"/>
    <property type="project" value="TreeGrafter"/>
</dbReference>
<organism evidence="1 2">
    <name type="scientific">Leptonema illini</name>
    <dbReference type="NCBI Taxonomy" id="183"/>
    <lineage>
        <taxon>Bacteria</taxon>
        <taxon>Pseudomonadati</taxon>
        <taxon>Spirochaetota</taxon>
        <taxon>Spirochaetia</taxon>
        <taxon>Leptospirales</taxon>
        <taxon>Leptospiraceae</taxon>
        <taxon>Leptonema</taxon>
    </lineage>
</organism>
<comment type="caution">
    <text evidence="1">The sequence shown here is derived from an EMBL/GenBank/DDBJ whole genome shotgun (WGS) entry which is preliminary data.</text>
</comment>
<dbReference type="SUPFAM" id="SSF63825">
    <property type="entry name" value="YWTD domain"/>
    <property type="match status" value="1"/>
</dbReference>